<accession>A0A1I1RQH5</accession>
<dbReference type="STRING" id="739143.SAMN05216297_107109"/>
<reference evidence="2" key="1">
    <citation type="submission" date="2016-10" db="EMBL/GenBank/DDBJ databases">
        <authorList>
            <person name="Varghese N."/>
            <person name="Submissions S."/>
        </authorList>
    </citation>
    <scope>NUCLEOTIDE SEQUENCE [LARGE SCALE GENOMIC DNA]</scope>
    <source>
        <strain evidence="2">CGMCC 1.10370</strain>
    </source>
</reference>
<sequence length="72" mass="8049">MAKVLKFKEVNSDVERRMKDFEKLRVKFKADVKKGEAKKLAAGKESKGIFKSISDFFSDSPAKTAAKAPVNK</sequence>
<gene>
    <name evidence="1" type="ORF">SAMN05216297_107109</name>
</gene>
<proteinExistence type="predicted"/>
<dbReference type="EMBL" id="FOMH01000007">
    <property type="protein sequence ID" value="SFD36571.1"/>
    <property type="molecule type" value="Genomic_DNA"/>
</dbReference>
<dbReference type="AlphaFoldDB" id="A0A1I1RQH5"/>
<protein>
    <submittedName>
        <fullName evidence="1">Uncharacterized protein</fullName>
    </submittedName>
</protein>
<evidence type="ECO:0000313" key="1">
    <source>
        <dbReference type="EMBL" id="SFD36571.1"/>
    </source>
</evidence>
<dbReference type="OrthoDB" id="1375478at2"/>
<evidence type="ECO:0000313" key="2">
    <source>
        <dbReference type="Proteomes" id="UP000199672"/>
    </source>
</evidence>
<dbReference type="Proteomes" id="UP000199672">
    <property type="component" value="Unassembled WGS sequence"/>
</dbReference>
<dbReference type="RefSeq" id="WP_091494462.1">
    <property type="nucleotide sequence ID" value="NZ_FOMH01000007.1"/>
</dbReference>
<organism evidence="1 2">
    <name type="scientific">Flavobacterium phragmitis</name>
    <dbReference type="NCBI Taxonomy" id="739143"/>
    <lineage>
        <taxon>Bacteria</taxon>
        <taxon>Pseudomonadati</taxon>
        <taxon>Bacteroidota</taxon>
        <taxon>Flavobacteriia</taxon>
        <taxon>Flavobacteriales</taxon>
        <taxon>Flavobacteriaceae</taxon>
        <taxon>Flavobacterium</taxon>
    </lineage>
</organism>
<name>A0A1I1RQH5_9FLAO</name>
<keyword evidence="2" id="KW-1185">Reference proteome</keyword>